<comment type="caution">
    <text evidence="4">The sequence shown here is derived from an EMBL/GenBank/DDBJ whole genome shotgun (WGS) entry which is preliminary data.</text>
</comment>
<dbReference type="SMART" id="SM00448">
    <property type="entry name" value="REC"/>
    <property type="match status" value="1"/>
</dbReference>
<dbReference type="GO" id="GO:0032993">
    <property type="term" value="C:protein-DNA complex"/>
    <property type="evidence" value="ECO:0007669"/>
    <property type="project" value="TreeGrafter"/>
</dbReference>
<keyword evidence="5" id="KW-1185">Reference proteome</keyword>
<dbReference type="SUPFAM" id="SSF52172">
    <property type="entry name" value="CheY-like"/>
    <property type="match status" value="1"/>
</dbReference>
<dbReference type="PATRIC" id="fig|433924.3.peg.3848"/>
<dbReference type="InterPro" id="IPR011006">
    <property type="entry name" value="CheY-like_superfamily"/>
</dbReference>
<sequence>MPTALIAEDEPLLAQSLQAELAHAWPALQIVAVAGDGLGAVREALRLRPDVLFLDIRMPGQDGLAAAEEIAEHWPADEAPIPQLVFVTAYDEYAARAFEAQALRLHRLHQVAAAPGPRR</sequence>
<dbReference type="InterPro" id="IPR039420">
    <property type="entry name" value="WalR-like"/>
</dbReference>
<evidence type="ECO:0000313" key="4">
    <source>
        <dbReference type="EMBL" id="KTT22684.1"/>
    </source>
</evidence>
<feature type="non-terminal residue" evidence="4">
    <location>
        <position position="119"/>
    </location>
</feature>
<proteinExistence type="predicted"/>
<keyword evidence="2" id="KW-0597">Phosphoprotein</keyword>
<dbReference type="GO" id="GO:0006355">
    <property type="term" value="P:regulation of DNA-templated transcription"/>
    <property type="evidence" value="ECO:0007669"/>
    <property type="project" value="TreeGrafter"/>
</dbReference>
<reference evidence="4 5" key="1">
    <citation type="journal article" date="2016" name="Front. Microbiol.">
        <title>Genomic Resource of Rice Seed Associated Bacteria.</title>
        <authorList>
            <person name="Midha S."/>
            <person name="Bansal K."/>
            <person name="Sharma S."/>
            <person name="Kumar N."/>
            <person name="Patil P.P."/>
            <person name="Chaudhry V."/>
            <person name="Patil P.B."/>
        </authorList>
    </citation>
    <scope>NUCLEOTIDE SEQUENCE [LARGE SCALE GENOMIC DNA]</scope>
    <source>
        <strain evidence="4 5">NS331</strain>
    </source>
</reference>
<dbReference type="Proteomes" id="UP000072741">
    <property type="component" value="Unassembled WGS sequence"/>
</dbReference>
<evidence type="ECO:0000256" key="2">
    <source>
        <dbReference type="PROSITE-ProRule" id="PRU00169"/>
    </source>
</evidence>
<dbReference type="OrthoDB" id="236568at2"/>
<evidence type="ECO:0000256" key="1">
    <source>
        <dbReference type="ARBA" id="ARBA00023125"/>
    </source>
</evidence>
<organism evidence="4 5">
    <name type="scientific">Pseudacidovorax intermedius</name>
    <dbReference type="NCBI Taxonomy" id="433924"/>
    <lineage>
        <taxon>Bacteria</taxon>
        <taxon>Pseudomonadati</taxon>
        <taxon>Pseudomonadota</taxon>
        <taxon>Betaproteobacteria</taxon>
        <taxon>Burkholderiales</taxon>
        <taxon>Comamonadaceae</taxon>
        <taxon>Pseudacidovorax</taxon>
    </lineage>
</organism>
<name>A0A147GYG2_9BURK</name>
<keyword evidence="1" id="KW-0238">DNA-binding</keyword>
<dbReference type="GO" id="GO:0000156">
    <property type="term" value="F:phosphorelay response regulator activity"/>
    <property type="evidence" value="ECO:0007669"/>
    <property type="project" value="TreeGrafter"/>
</dbReference>
<dbReference type="PROSITE" id="PS50110">
    <property type="entry name" value="RESPONSE_REGULATORY"/>
    <property type="match status" value="1"/>
</dbReference>
<feature type="modified residue" description="4-aspartylphosphate" evidence="2">
    <location>
        <position position="55"/>
    </location>
</feature>
<dbReference type="GO" id="GO:0000976">
    <property type="term" value="F:transcription cis-regulatory region binding"/>
    <property type="evidence" value="ECO:0007669"/>
    <property type="project" value="TreeGrafter"/>
</dbReference>
<evidence type="ECO:0000313" key="5">
    <source>
        <dbReference type="Proteomes" id="UP000072741"/>
    </source>
</evidence>
<dbReference type="GO" id="GO:0005829">
    <property type="term" value="C:cytosol"/>
    <property type="evidence" value="ECO:0007669"/>
    <property type="project" value="TreeGrafter"/>
</dbReference>
<feature type="domain" description="Response regulatory" evidence="3">
    <location>
        <begin position="3"/>
        <end position="119"/>
    </location>
</feature>
<dbReference type="EMBL" id="LDSL01000055">
    <property type="protein sequence ID" value="KTT22684.1"/>
    <property type="molecule type" value="Genomic_DNA"/>
</dbReference>
<dbReference type="Gene3D" id="3.40.50.2300">
    <property type="match status" value="1"/>
</dbReference>
<dbReference type="InterPro" id="IPR001789">
    <property type="entry name" value="Sig_transdc_resp-reg_receiver"/>
</dbReference>
<gene>
    <name evidence="4" type="ORF">NS331_09320</name>
</gene>
<dbReference type="RefSeq" id="WP_153012793.1">
    <property type="nucleotide sequence ID" value="NZ_LDSL01000055.1"/>
</dbReference>
<protein>
    <recommendedName>
        <fullName evidence="3">Response regulatory domain-containing protein</fullName>
    </recommendedName>
</protein>
<evidence type="ECO:0000259" key="3">
    <source>
        <dbReference type="PROSITE" id="PS50110"/>
    </source>
</evidence>
<dbReference type="PANTHER" id="PTHR48111">
    <property type="entry name" value="REGULATOR OF RPOS"/>
    <property type="match status" value="1"/>
</dbReference>
<accession>A0A147GYG2</accession>
<dbReference type="Pfam" id="PF00072">
    <property type="entry name" value="Response_reg"/>
    <property type="match status" value="1"/>
</dbReference>
<dbReference type="AlphaFoldDB" id="A0A147GYG2"/>
<dbReference type="PANTHER" id="PTHR48111:SF69">
    <property type="entry name" value="RESPONSE REGULATOR RECEIVER"/>
    <property type="match status" value="1"/>
</dbReference>